<evidence type="ECO:0000259" key="1">
    <source>
        <dbReference type="Pfam" id="PF07883"/>
    </source>
</evidence>
<accession>A0A4D7QGU2</accession>
<dbReference type="PANTHER" id="PTHR36440:SF1">
    <property type="entry name" value="PUTATIVE (AFU_ORTHOLOGUE AFUA_8G07350)-RELATED"/>
    <property type="match status" value="1"/>
</dbReference>
<dbReference type="KEGG" id="paqt:E8L99_12290"/>
<evidence type="ECO:0000313" key="2">
    <source>
        <dbReference type="EMBL" id="QCK86478.1"/>
    </source>
</evidence>
<dbReference type="Gene3D" id="2.60.120.10">
    <property type="entry name" value="Jelly Rolls"/>
    <property type="match status" value="1"/>
</dbReference>
<keyword evidence="3" id="KW-1185">Reference proteome</keyword>
<gene>
    <name evidence="2" type="ORF">E8L99_12290</name>
</gene>
<dbReference type="AlphaFoldDB" id="A0A4D7QGU2"/>
<dbReference type="InterPro" id="IPR013096">
    <property type="entry name" value="Cupin_2"/>
</dbReference>
<feature type="domain" description="Cupin type-2" evidence="1">
    <location>
        <begin position="51"/>
        <end position="119"/>
    </location>
</feature>
<dbReference type="PANTHER" id="PTHR36440">
    <property type="entry name" value="PUTATIVE (AFU_ORTHOLOGUE AFUA_8G07350)-RELATED"/>
    <property type="match status" value="1"/>
</dbReference>
<sequence>MTAPKPPPGEVKIFGPDESPSYWQPVPANGFVQCILNPKTIESAARFAMGTQTVAPGCHIREHTHDRHEEVIHVTSGAGFARIDGVDQPMQAGSTVFIGFDRKHGFVNPGPEPMSFVWFLMPGGLEDFFAEIGRPRTAGQPAPEPFPRPDNVAEIEKRTVFGWADQSHAKDKP</sequence>
<dbReference type="RefSeq" id="WP_137099809.1">
    <property type="nucleotide sequence ID" value="NZ_CP039865.1"/>
</dbReference>
<dbReference type="Proteomes" id="UP000298588">
    <property type="component" value="Chromosome"/>
</dbReference>
<dbReference type="SUPFAM" id="SSF51182">
    <property type="entry name" value="RmlC-like cupins"/>
    <property type="match status" value="1"/>
</dbReference>
<reference evidence="2 3" key="1">
    <citation type="submission" date="2019-04" db="EMBL/GenBank/DDBJ databases">
        <title>Phreatobacter aquaticus sp. nov.</title>
        <authorList>
            <person name="Choi A."/>
            <person name="Baek K."/>
        </authorList>
    </citation>
    <scope>NUCLEOTIDE SEQUENCE [LARGE SCALE GENOMIC DNA]</scope>
    <source>
        <strain evidence="2 3">NMCR1094</strain>
    </source>
</reference>
<name>A0A4D7QGU2_9HYPH</name>
<protein>
    <submittedName>
        <fullName evidence="2">Cupin domain-containing protein</fullName>
    </submittedName>
</protein>
<proteinExistence type="predicted"/>
<organism evidence="2 3">
    <name type="scientific">Phreatobacter aquaticus</name>
    <dbReference type="NCBI Taxonomy" id="2570229"/>
    <lineage>
        <taxon>Bacteria</taxon>
        <taxon>Pseudomonadati</taxon>
        <taxon>Pseudomonadota</taxon>
        <taxon>Alphaproteobacteria</taxon>
        <taxon>Hyphomicrobiales</taxon>
        <taxon>Phreatobacteraceae</taxon>
        <taxon>Phreatobacter</taxon>
    </lineage>
</organism>
<dbReference type="InterPro" id="IPR053146">
    <property type="entry name" value="QDO-like"/>
</dbReference>
<dbReference type="OrthoDB" id="9798709at2"/>
<evidence type="ECO:0000313" key="3">
    <source>
        <dbReference type="Proteomes" id="UP000298588"/>
    </source>
</evidence>
<dbReference type="InterPro" id="IPR014710">
    <property type="entry name" value="RmlC-like_jellyroll"/>
</dbReference>
<dbReference type="InterPro" id="IPR011051">
    <property type="entry name" value="RmlC_Cupin_sf"/>
</dbReference>
<dbReference type="Pfam" id="PF07883">
    <property type="entry name" value="Cupin_2"/>
    <property type="match status" value="1"/>
</dbReference>
<dbReference type="EMBL" id="CP039865">
    <property type="protein sequence ID" value="QCK86478.1"/>
    <property type="molecule type" value="Genomic_DNA"/>
</dbReference>